<dbReference type="EMBL" id="MIGZ01000185">
    <property type="protein sequence ID" value="ODQ85381.1"/>
    <property type="molecule type" value="Genomic_DNA"/>
</dbReference>
<dbReference type="InterPro" id="IPR006657">
    <property type="entry name" value="MoPterin_dinucl-bd_dom"/>
</dbReference>
<dbReference type="PANTHER" id="PTHR43742">
    <property type="entry name" value="TRIMETHYLAMINE-N-OXIDE REDUCTASE"/>
    <property type="match status" value="1"/>
</dbReference>
<dbReference type="AlphaFoldDB" id="A0A1E3R6M2"/>
<dbReference type="Pfam" id="PF04879">
    <property type="entry name" value="Molybdop_Fe4S4"/>
    <property type="match status" value="1"/>
</dbReference>
<keyword evidence="4" id="KW-0411">Iron-sulfur</keyword>
<evidence type="ECO:0000256" key="2">
    <source>
        <dbReference type="ARBA" id="ARBA00022723"/>
    </source>
</evidence>
<organism evidence="6 7">
    <name type="scientific">Mycolicibacterium holsaticum</name>
    <dbReference type="NCBI Taxonomy" id="152142"/>
    <lineage>
        <taxon>Bacteria</taxon>
        <taxon>Bacillati</taxon>
        <taxon>Actinomycetota</taxon>
        <taxon>Actinomycetes</taxon>
        <taxon>Mycobacteriales</taxon>
        <taxon>Mycobacteriaceae</taxon>
        <taxon>Mycolicibacterium</taxon>
    </lineage>
</organism>
<feature type="domain" description="4Fe-4S Mo/W bis-MGD-type" evidence="5">
    <location>
        <begin position="2"/>
        <end position="58"/>
    </location>
</feature>
<dbReference type="Pfam" id="PF01568">
    <property type="entry name" value="Molydop_binding"/>
    <property type="match status" value="1"/>
</dbReference>
<dbReference type="GO" id="GO:0016491">
    <property type="term" value="F:oxidoreductase activity"/>
    <property type="evidence" value="ECO:0007669"/>
    <property type="project" value="InterPro"/>
</dbReference>
<keyword evidence="3" id="KW-0408">Iron</keyword>
<dbReference type="Gene3D" id="3.40.50.740">
    <property type="match status" value="1"/>
</dbReference>
<dbReference type="GO" id="GO:0046872">
    <property type="term" value="F:metal ion binding"/>
    <property type="evidence" value="ECO:0007669"/>
    <property type="project" value="UniProtKB-KW"/>
</dbReference>
<comment type="similarity">
    <text evidence="1">Belongs to the prokaryotic molybdopterin-containing oxidoreductase family.</text>
</comment>
<evidence type="ECO:0000256" key="4">
    <source>
        <dbReference type="ARBA" id="ARBA00023014"/>
    </source>
</evidence>
<dbReference type="InterPro" id="IPR006656">
    <property type="entry name" value="Mopterin_OxRdtase"/>
</dbReference>
<reference evidence="7" key="1">
    <citation type="submission" date="2016-09" db="EMBL/GenBank/DDBJ databases">
        <authorList>
            <person name="Greninger A.L."/>
            <person name="Jerome K.R."/>
            <person name="Mcnair B."/>
            <person name="Wallis C."/>
            <person name="Fang F."/>
        </authorList>
    </citation>
    <scope>NUCLEOTIDE SEQUENCE [LARGE SCALE GENOMIC DNA]</scope>
    <source>
        <strain evidence="7">M7</strain>
    </source>
</reference>
<sequence>MLVDVHTTCRICQQKCGITVTVEQDRVQRIGPDKQHPLSWRDFCAKGRTAGELVHHPRRITTPMRRVGDRYVPASYEEARDDITTRLSRILADGGPDALGCFYGNPAGFHPSALGGLLRFVMTIGSENIFNWGSVDTNAKTMVCGEMYGVTLMPLIPDVDACDCFLLVGANPAESKMNWASAVSDGWRRILNRVKQGADLMVLDPYRTPTAAKATRHFPVRPGEDWAFLLGMLKSIFENNLEDRLACEAELGAAELRALAAEADWGVLTERSGVARTDIDAAARRFATAKAAVSLARTGPSQTTRGTLALWLSEVLTIVTGNWDQPGGRYFQRGFAPADLIPYDLTTAHRSRVAGRPALAGAHALAELPDEILTPGRGQIRALFIEHGNPVVTGPDGDRLDAALADLDLLVCVDMVQRESHRHADWLIPGTHWLERDELVDPIFGTLTELPFVQFTPKALSPPSTVREEWTFYEDLGAAMGLAGFGTPDAAAFETRWREVVDAGGRTTWAEVKANPHGILLGDREFGNARAMVNTPGHQIRLAPTRFLDEARRQLSAGADTAVDRRFPYYLGNRRRPGSMNSHLNDLPSIRRLLDSNCVEVHEDDAAALGLRSGDRARISSPTASIELGVVVSTNPRPGTVVIEHGWGSRVFDPVSGDAPDVLGVNRNVLTPAKHEDPLSFMSGFNDTRVAVERVG</sequence>
<dbReference type="InterPro" id="IPR050612">
    <property type="entry name" value="Prok_Mopterin_Oxidored"/>
</dbReference>
<name>A0A1E3R6M2_9MYCO</name>
<dbReference type="PANTHER" id="PTHR43742:SF2">
    <property type="entry name" value="ASSIMILATORY NITRATE REDUCTASE CATALYTIC SUBUNIT"/>
    <property type="match status" value="1"/>
</dbReference>
<comment type="caution">
    <text evidence="6">The sequence shown here is derived from an EMBL/GenBank/DDBJ whole genome shotgun (WGS) entry which is preliminary data.</text>
</comment>
<dbReference type="Gene3D" id="3.40.228.10">
    <property type="entry name" value="Dimethylsulfoxide Reductase, domain 2"/>
    <property type="match status" value="1"/>
</dbReference>
<keyword evidence="7" id="KW-1185">Reference proteome</keyword>
<protein>
    <submittedName>
        <fullName evidence="6">Oxidoreductase</fullName>
    </submittedName>
</protein>
<evidence type="ECO:0000256" key="1">
    <source>
        <dbReference type="ARBA" id="ARBA00010312"/>
    </source>
</evidence>
<evidence type="ECO:0000313" key="7">
    <source>
        <dbReference type="Proteomes" id="UP000094243"/>
    </source>
</evidence>
<dbReference type="Pfam" id="PF00384">
    <property type="entry name" value="Molybdopterin"/>
    <property type="match status" value="1"/>
</dbReference>
<dbReference type="SMART" id="SM00926">
    <property type="entry name" value="Molybdop_Fe4S4"/>
    <property type="match status" value="1"/>
</dbReference>
<accession>A0A1E3R6M2</accession>
<dbReference type="SUPFAM" id="SSF53706">
    <property type="entry name" value="Formate dehydrogenase/DMSO reductase, domains 1-3"/>
    <property type="match status" value="1"/>
</dbReference>
<gene>
    <name evidence="6" type="ORF">BHQ17_23445</name>
</gene>
<keyword evidence="2" id="KW-0479">Metal-binding</keyword>
<dbReference type="Gene3D" id="2.20.25.90">
    <property type="entry name" value="ADC-like domains"/>
    <property type="match status" value="1"/>
</dbReference>
<dbReference type="OrthoDB" id="7376058at2"/>
<dbReference type="PROSITE" id="PS51669">
    <property type="entry name" value="4FE4S_MOW_BIS_MGD"/>
    <property type="match status" value="1"/>
</dbReference>
<proteinExistence type="inferred from homology"/>
<dbReference type="Gene3D" id="2.40.40.20">
    <property type="match status" value="1"/>
</dbReference>
<dbReference type="GO" id="GO:0051536">
    <property type="term" value="F:iron-sulfur cluster binding"/>
    <property type="evidence" value="ECO:0007669"/>
    <property type="project" value="UniProtKB-KW"/>
</dbReference>
<dbReference type="GO" id="GO:0043546">
    <property type="term" value="F:molybdopterin cofactor binding"/>
    <property type="evidence" value="ECO:0007669"/>
    <property type="project" value="InterPro"/>
</dbReference>
<evidence type="ECO:0000259" key="5">
    <source>
        <dbReference type="PROSITE" id="PS51669"/>
    </source>
</evidence>
<evidence type="ECO:0000313" key="6">
    <source>
        <dbReference type="EMBL" id="ODQ85381.1"/>
    </source>
</evidence>
<dbReference type="Proteomes" id="UP000094243">
    <property type="component" value="Unassembled WGS sequence"/>
</dbReference>
<evidence type="ECO:0000256" key="3">
    <source>
        <dbReference type="ARBA" id="ARBA00023004"/>
    </source>
</evidence>
<dbReference type="InterPro" id="IPR009010">
    <property type="entry name" value="Asp_de-COase-like_dom_sf"/>
</dbReference>
<dbReference type="SUPFAM" id="SSF50692">
    <property type="entry name" value="ADC-like"/>
    <property type="match status" value="1"/>
</dbReference>
<dbReference type="InterPro" id="IPR006963">
    <property type="entry name" value="Mopterin_OxRdtase_4Fe-4S_dom"/>
</dbReference>